<evidence type="ECO:0000256" key="3">
    <source>
        <dbReference type="ARBA" id="ARBA00004496"/>
    </source>
</evidence>
<dbReference type="InterPro" id="IPR039024">
    <property type="entry name" value="RTC4"/>
</dbReference>
<accession>A0A178FGE4</accession>
<dbReference type="EMBL" id="LHPN01000007">
    <property type="protein sequence ID" value="OAL71104.1"/>
    <property type="molecule type" value="Genomic_DNA"/>
</dbReference>
<gene>
    <name evidence="10" type="ORF">A7D00_4767</name>
</gene>
<evidence type="ECO:0000256" key="5">
    <source>
        <dbReference type="ARBA" id="ARBA00015162"/>
    </source>
</evidence>
<evidence type="ECO:0000256" key="4">
    <source>
        <dbReference type="ARBA" id="ARBA00009461"/>
    </source>
</evidence>
<dbReference type="GO" id="GO:0005737">
    <property type="term" value="C:cytoplasm"/>
    <property type="evidence" value="ECO:0007669"/>
    <property type="project" value="UniProtKB-SubCell"/>
</dbReference>
<comment type="similarity">
    <text evidence="4">Belongs to the RTC4 family.</text>
</comment>
<dbReference type="GO" id="GO:0005634">
    <property type="term" value="C:nucleus"/>
    <property type="evidence" value="ECO:0007669"/>
    <property type="project" value="UniProtKB-SubCell"/>
</dbReference>
<evidence type="ECO:0000256" key="7">
    <source>
        <dbReference type="ARBA" id="ARBA00023242"/>
    </source>
</evidence>
<proteinExistence type="inferred from homology"/>
<evidence type="ECO:0000256" key="1">
    <source>
        <dbReference type="ARBA" id="ARBA00002738"/>
    </source>
</evidence>
<comment type="function">
    <text evidence="1">May be involved in a process influencing telomere capping.</text>
</comment>
<keyword evidence="7" id="KW-0539">Nucleus</keyword>
<comment type="caution">
    <text evidence="10">The sequence shown here is derived from an EMBL/GenBank/DDBJ whole genome shotgun (WGS) entry which is preliminary data.</text>
</comment>
<keyword evidence="11" id="KW-1185">Reference proteome</keyword>
<evidence type="ECO:0000313" key="10">
    <source>
        <dbReference type="EMBL" id="OAL71104.1"/>
    </source>
</evidence>
<dbReference type="OrthoDB" id="128308at2759"/>
<evidence type="ECO:0000256" key="6">
    <source>
        <dbReference type="ARBA" id="ARBA00022490"/>
    </source>
</evidence>
<evidence type="ECO:0000256" key="2">
    <source>
        <dbReference type="ARBA" id="ARBA00004123"/>
    </source>
</evidence>
<dbReference type="PANTHER" id="PTHR41391:SF1">
    <property type="entry name" value="RESTRICTION OF TELOMERE CAPPING PROTEIN 4"/>
    <property type="match status" value="1"/>
</dbReference>
<evidence type="ECO:0000259" key="9">
    <source>
        <dbReference type="SMART" id="SM01312"/>
    </source>
</evidence>
<dbReference type="Proteomes" id="UP000243519">
    <property type="component" value="Unassembled WGS sequence"/>
</dbReference>
<protein>
    <recommendedName>
        <fullName evidence="5">Restriction of telomere capping protein 4</fullName>
    </recommendedName>
</protein>
<reference evidence="10 11" key="1">
    <citation type="submission" date="2016-05" db="EMBL/GenBank/DDBJ databases">
        <title>Genome sequencing of Trichophyton violaceum CMCC(F)T3l isolated from hair.</title>
        <authorList>
            <person name="Zhan P."/>
            <person name="Tao Y."/>
            <person name="Liu W."/>
        </authorList>
    </citation>
    <scope>NUCLEOTIDE SEQUENCE [LARGE SCALE GENOMIC DNA]</scope>
    <source>
        <strain evidence="11">CMCC(F)T3l</strain>
    </source>
</reference>
<dbReference type="Pfam" id="PF14474">
    <property type="entry name" value="RTC4"/>
    <property type="match status" value="1"/>
</dbReference>
<name>A0A178FGE4_TRIVO</name>
<feature type="compositionally biased region" description="Polar residues" evidence="8">
    <location>
        <begin position="11"/>
        <end position="21"/>
    </location>
</feature>
<evidence type="ECO:0000313" key="11">
    <source>
        <dbReference type="Proteomes" id="UP000243519"/>
    </source>
</evidence>
<feature type="compositionally biased region" description="Basic and acidic residues" evidence="8">
    <location>
        <begin position="172"/>
        <end position="181"/>
    </location>
</feature>
<feature type="compositionally biased region" description="Polar residues" evidence="8">
    <location>
        <begin position="45"/>
        <end position="61"/>
    </location>
</feature>
<feature type="compositionally biased region" description="Acidic residues" evidence="8">
    <location>
        <begin position="69"/>
        <end position="90"/>
    </location>
</feature>
<organism evidence="10 11">
    <name type="scientific">Trichophyton violaceum</name>
    <dbReference type="NCBI Taxonomy" id="34388"/>
    <lineage>
        <taxon>Eukaryota</taxon>
        <taxon>Fungi</taxon>
        <taxon>Dikarya</taxon>
        <taxon>Ascomycota</taxon>
        <taxon>Pezizomycotina</taxon>
        <taxon>Eurotiomycetes</taxon>
        <taxon>Eurotiomycetidae</taxon>
        <taxon>Onygenales</taxon>
        <taxon>Arthrodermataceae</taxon>
        <taxon>Trichophyton</taxon>
    </lineage>
</organism>
<dbReference type="SMART" id="SM01312">
    <property type="entry name" value="RTC4"/>
    <property type="match status" value="1"/>
</dbReference>
<dbReference type="AlphaFoldDB" id="A0A178FGE4"/>
<sequence length="514" mass="57828">MAPAPRPDPSYASTRLTTRNHTGGPPLSQVGGRPTRSAQKRVVGTGSQSPDNRAEQLSPTFAKQRVEPATDDEPLASSDEDEYDFGEVEEVSAIRDPQKRTLFSPRDLSYHIQQSDAAKYLSKSRLGESDASENENSPKRRKRTPTPRKNQSNTSKKPAAIRNIRRPTTHPYQKDKEEEGIFKAFSKQSRRQKQYSTKTSHNIHAPTPLKHRAARECEREPSSGSDASPKSSHKSQADKGPQFKDPASFMQTHASLPASSCRENDPDILDVSDGFEAVSPLSSVSSSFSVHIPPELQEEIDRRSAPVTVCPVCEIPVDMELFKSFKSMEKMGQQSRFCLLHRRKSAEQQWKERRYPTIEWDSLQTRIEGHFAELERILLPDSCSVYRELLKSSALEHNKQGNFRLSITNSELEKMTTGYYGARGAKNMMEVIISRFAPRVRELALSDPLVQAVGVSGYVQAVLVPELTTILVKEDMDVDDEEARRIMQDSMEIGDLLNQQLDDTVELRNEILDT</sequence>
<feature type="domain" description="Restriction of telomere capping protein 4 C-terminal" evidence="9">
    <location>
        <begin position="377"/>
        <end position="500"/>
    </location>
</feature>
<feature type="region of interest" description="Disordered" evidence="8">
    <location>
        <begin position="1"/>
        <end position="247"/>
    </location>
</feature>
<evidence type="ECO:0000256" key="8">
    <source>
        <dbReference type="SAM" id="MobiDB-lite"/>
    </source>
</evidence>
<keyword evidence="6" id="KW-0963">Cytoplasm</keyword>
<dbReference type="PANTHER" id="PTHR41391">
    <property type="entry name" value="RESTRICTION OF TELOMERE CAPPING PROTEIN 4"/>
    <property type="match status" value="1"/>
</dbReference>
<dbReference type="InterPro" id="IPR028094">
    <property type="entry name" value="RTC4_C"/>
</dbReference>
<comment type="subcellular location">
    <subcellularLocation>
        <location evidence="3">Cytoplasm</location>
    </subcellularLocation>
    <subcellularLocation>
        <location evidence="2">Nucleus</location>
    </subcellularLocation>
</comment>